<evidence type="ECO:0000256" key="1">
    <source>
        <dbReference type="SAM" id="SignalP"/>
    </source>
</evidence>
<proteinExistence type="predicted"/>
<dbReference type="Proteomes" id="UP000190989">
    <property type="component" value="Unassembled WGS sequence"/>
</dbReference>
<evidence type="ECO:0000259" key="2">
    <source>
        <dbReference type="PROSITE" id="PS50106"/>
    </source>
</evidence>
<dbReference type="EMBL" id="FVZE01000011">
    <property type="protein sequence ID" value="SLK10320.1"/>
    <property type="molecule type" value="Genomic_DNA"/>
</dbReference>
<gene>
    <name evidence="3" type="ORF">SAMN06295987_11148</name>
</gene>
<feature type="chain" id="PRO_5012075274" evidence="1">
    <location>
        <begin position="20"/>
        <end position="120"/>
    </location>
</feature>
<dbReference type="SUPFAM" id="SSF50156">
    <property type="entry name" value="PDZ domain-like"/>
    <property type="match status" value="1"/>
</dbReference>
<keyword evidence="1" id="KW-0732">Signal</keyword>
<dbReference type="AlphaFoldDB" id="A0A1U6IQQ2"/>
<dbReference type="InterPro" id="IPR001478">
    <property type="entry name" value="PDZ"/>
</dbReference>
<dbReference type="InterPro" id="IPR041489">
    <property type="entry name" value="PDZ_6"/>
</dbReference>
<evidence type="ECO:0000313" key="4">
    <source>
        <dbReference type="Proteomes" id="UP000190989"/>
    </source>
</evidence>
<evidence type="ECO:0000313" key="3">
    <source>
        <dbReference type="EMBL" id="SLK10320.1"/>
    </source>
</evidence>
<name>A0A1U6IQQ2_9SPHN</name>
<dbReference type="PROSITE" id="PS50106">
    <property type="entry name" value="PDZ"/>
    <property type="match status" value="1"/>
</dbReference>
<feature type="signal peptide" evidence="1">
    <location>
        <begin position="1"/>
        <end position="19"/>
    </location>
</feature>
<organism evidence="3 4">
    <name type="scientific">Novosphingobium mathurense</name>
    <dbReference type="NCBI Taxonomy" id="428990"/>
    <lineage>
        <taxon>Bacteria</taxon>
        <taxon>Pseudomonadati</taxon>
        <taxon>Pseudomonadota</taxon>
        <taxon>Alphaproteobacteria</taxon>
        <taxon>Sphingomonadales</taxon>
        <taxon>Sphingomonadaceae</taxon>
        <taxon>Novosphingobium</taxon>
    </lineage>
</organism>
<keyword evidence="4" id="KW-1185">Reference proteome</keyword>
<dbReference type="STRING" id="428990.SAMN06295987_11148"/>
<dbReference type="SMART" id="SM00228">
    <property type="entry name" value="PDZ"/>
    <property type="match status" value="1"/>
</dbReference>
<reference evidence="4" key="1">
    <citation type="submission" date="2017-02" db="EMBL/GenBank/DDBJ databases">
        <authorList>
            <person name="Varghese N."/>
            <person name="Submissions S."/>
        </authorList>
    </citation>
    <scope>NUCLEOTIDE SEQUENCE [LARGE SCALE GENOMIC DNA]</scope>
    <source>
        <strain evidence="4">SM117</strain>
    </source>
</reference>
<sequence length="120" mass="12996">MLSLAAAALALFFGAQKLAVHTIIHHADRDTLPGFTIARATPPARGLVITSVRTDSEAQALGIAAGDRLVAINDKSVRSVSDARRDLANAKGTRLHLDLVRDHIRRTLVLQHKADRHNEP</sequence>
<dbReference type="Gene3D" id="2.30.42.10">
    <property type="match status" value="1"/>
</dbReference>
<accession>A0A1U6IQQ2</accession>
<feature type="domain" description="PDZ" evidence="2">
    <location>
        <begin position="34"/>
        <end position="81"/>
    </location>
</feature>
<dbReference type="Pfam" id="PF17820">
    <property type="entry name" value="PDZ_6"/>
    <property type="match status" value="1"/>
</dbReference>
<dbReference type="InterPro" id="IPR036034">
    <property type="entry name" value="PDZ_sf"/>
</dbReference>
<protein>
    <submittedName>
        <fullName evidence="3">PDZ domain-containing protein</fullName>
    </submittedName>
</protein>